<organism evidence="4 5">
    <name type="scientific">Chryseobacterium indicum</name>
    <dbReference type="NCBI Taxonomy" id="2766954"/>
    <lineage>
        <taxon>Bacteria</taxon>
        <taxon>Pseudomonadati</taxon>
        <taxon>Bacteroidota</taxon>
        <taxon>Flavobacteriia</taxon>
        <taxon>Flavobacteriales</taxon>
        <taxon>Weeksellaceae</taxon>
        <taxon>Chryseobacterium group</taxon>
        <taxon>Chryseobacterium</taxon>
    </lineage>
</organism>
<reference evidence="4" key="1">
    <citation type="submission" date="2021-08" db="EMBL/GenBank/DDBJ databases">
        <title>Complete genome sequence of Chryseobacterium sp strain PS-8.</title>
        <authorList>
            <person name="Das S.K."/>
        </authorList>
    </citation>
    <scope>NUCLEOTIDE SEQUENCE</scope>
    <source>
        <strain evidence="4">PS-8</strain>
    </source>
</reference>
<proteinExistence type="predicted"/>
<dbReference type="PANTHER" id="PTHR24171">
    <property type="entry name" value="ANKYRIN REPEAT DOMAIN-CONTAINING PROTEIN 39-RELATED"/>
    <property type="match status" value="1"/>
</dbReference>
<dbReference type="SUPFAM" id="SSF48403">
    <property type="entry name" value="Ankyrin repeat"/>
    <property type="match status" value="1"/>
</dbReference>
<sequence>MIFSMIIKNQLDELIEILKKENIDLSQKNEFGNTPLHVACHSINVEIVELLLKYPLDINAKGIDECTPLYYAIGKNDIKVAKILIDKGADVNIADKDGNTPLMIAVDMFEDDNTIIKLLLENGADPYQKNNYGVSVYKLLEMPRLEPIRKLFPPEK</sequence>
<feature type="repeat" description="ANK" evidence="3">
    <location>
        <begin position="97"/>
        <end position="131"/>
    </location>
</feature>
<evidence type="ECO:0000256" key="1">
    <source>
        <dbReference type="ARBA" id="ARBA00022737"/>
    </source>
</evidence>
<feature type="repeat" description="ANK" evidence="3">
    <location>
        <begin position="31"/>
        <end position="63"/>
    </location>
</feature>
<protein>
    <submittedName>
        <fullName evidence="4">Ankyrin repeat domain-containing protein</fullName>
    </submittedName>
</protein>
<keyword evidence="1" id="KW-0677">Repeat</keyword>
<evidence type="ECO:0000313" key="4">
    <source>
        <dbReference type="EMBL" id="MCF2218373.1"/>
    </source>
</evidence>
<dbReference type="Pfam" id="PF12796">
    <property type="entry name" value="Ank_2"/>
    <property type="match status" value="1"/>
</dbReference>
<dbReference type="EMBL" id="JACSGT010000001">
    <property type="protein sequence ID" value="MCF2218373.1"/>
    <property type="molecule type" value="Genomic_DNA"/>
</dbReference>
<dbReference type="InterPro" id="IPR002110">
    <property type="entry name" value="Ankyrin_rpt"/>
</dbReference>
<comment type="caution">
    <text evidence="4">The sequence shown here is derived from an EMBL/GenBank/DDBJ whole genome shotgun (WGS) entry which is preliminary data.</text>
</comment>
<dbReference type="PROSITE" id="PS50297">
    <property type="entry name" value="ANK_REP_REGION"/>
    <property type="match status" value="3"/>
</dbReference>
<dbReference type="SMART" id="SM00248">
    <property type="entry name" value="ANK"/>
    <property type="match status" value="3"/>
</dbReference>
<gene>
    <name evidence="4" type="ORF">H9Q08_03565</name>
</gene>
<dbReference type="PROSITE" id="PS50088">
    <property type="entry name" value="ANK_REPEAT"/>
    <property type="match status" value="3"/>
</dbReference>
<evidence type="ECO:0000256" key="2">
    <source>
        <dbReference type="ARBA" id="ARBA00023043"/>
    </source>
</evidence>
<name>A0ABS9C1E6_9FLAO</name>
<accession>A0ABS9C1E6</accession>
<dbReference type="InterPro" id="IPR036770">
    <property type="entry name" value="Ankyrin_rpt-contain_sf"/>
</dbReference>
<feature type="repeat" description="ANK" evidence="3">
    <location>
        <begin position="64"/>
        <end position="96"/>
    </location>
</feature>
<dbReference type="Pfam" id="PF00023">
    <property type="entry name" value="Ank"/>
    <property type="match status" value="1"/>
</dbReference>
<evidence type="ECO:0000313" key="5">
    <source>
        <dbReference type="Proteomes" id="UP001430374"/>
    </source>
</evidence>
<evidence type="ECO:0000256" key="3">
    <source>
        <dbReference type="PROSITE-ProRule" id="PRU00023"/>
    </source>
</evidence>
<keyword evidence="2 3" id="KW-0040">ANK repeat</keyword>
<dbReference type="Gene3D" id="1.25.40.20">
    <property type="entry name" value="Ankyrin repeat-containing domain"/>
    <property type="match status" value="1"/>
</dbReference>
<keyword evidence="5" id="KW-1185">Reference proteome</keyword>
<dbReference type="Proteomes" id="UP001430374">
    <property type="component" value="Unassembled WGS sequence"/>
</dbReference>
<dbReference type="PRINTS" id="PR01415">
    <property type="entry name" value="ANKYRIN"/>
</dbReference>
<dbReference type="RefSeq" id="WP_235130133.1">
    <property type="nucleotide sequence ID" value="NZ_JACSGT010000001.1"/>
</dbReference>